<evidence type="ECO:0000313" key="2">
    <source>
        <dbReference type="Proteomes" id="UP000187185"/>
    </source>
</evidence>
<protein>
    <submittedName>
        <fullName evidence="1">Uncharacterized protein</fullName>
    </submittedName>
</protein>
<dbReference type="KEGG" id="maur:BOH66_06430"/>
<dbReference type="AlphaFoldDB" id="A0A1P8U739"/>
<reference evidence="1 2" key="1">
    <citation type="submission" date="2016-12" db="EMBL/GenBank/DDBJ databases">
        <title>Complete genome sequence of Microbacterium aurum KACC 15219.</title>
        <authorList>
            <person name="Jung Y."/>
            <person name="Shin J.-H."/>
            <person name="Lee Y.-J."/>
            <person name="Yi H."/>
            <person name="Bahn Y.-S."/>
            <person name="Kim J.F."/>
            <person name="Lee D.-W."/>
        </authorList>
    </citation>
    <scope>NUCLEOTIDE SEQUENCE [LARGE SCALE GENOMIC DNA]</scope>
    <source>
        <strain evidence="1 2">KACC 15219</strain>
    </source>
</reference>
<organism evidence="1 2">
    <name type="scientific">Microbacterium aurum</name>
    <dbReference type="NCBI Taxonomy" id="36805"/>
    <lineage>
        <taxon>Bacteria</taxon>
        <taxon>Bacillati</taxon>
        <taxon>Actinomycetota</taxon>
        <taxon>Actinomycetes</taxon>
        <taxon>Micrococcales</taxon>
        <taxon>Microbacteriaceae</taxon>
        <taxon>Microbacterium</taxon>
    </lineage>
</organism>
<accession>A0A1P8U739</accession>
<proteinExistence type="predicted"/>
<dbReference type="EMBL" id="CP018762">
    <property type="protein sequence ID" value="APZ33935.1"/>
    <property type="molecule type" value="Genomic_DNA"/>
</dbReference>
<dbReference type="STRING" id="36805.BOH66_06430"/>
<dbReference type="Proteomes" id="UP000187185">
    <property type="component" value="Chromosome"/>
</dbReference>
<name>A0A1P8U739_9MICO</name>
<sequence>MVAIDMDGVLRVAATRPGSPKRDLIAAEITYRRDAFPTLHHSEPPWDDNGEYADDEGEEFSRVGVEWVHDLLGRGVDVVWATTWQHHANTYFSPVLGFPDLAVAVVGDGSRFEEPVEWKSAQLSTDPRWEGRALVWVDDDIPPGWGIERNRRPKDRAITLSYRVRSYWLGLTEWDIDVLDAWLTLASTPEGHAELRRRRRAERERL</sequence>
<keyword evidence="2" id="KW-1185">Reference proteome</keyword>
<gene>
    <name evidence="1" type="ORF">BOH66_06430</name>
</gene>
<evidence type="ECO:0000313" key="1">
    <source>
        <dbReference type="EMBL" id="APZ33935.1"/>
    </source>
</evidence>